<proteinExistence type="inferred from homology"/>
<protein>
    <recommendedName>
        <fullName evidence="3">Glutamate/phenylalanine/leucine/valine/L-tryptophan dehydrogenase C-terminal domain-containing protein</fullName>
    </recommendedName>
</protein>
<reference evidence="4 5" key="1">
    <citation type="submission" date="2020-01" db="EMBL/GenBank/DDBJ databases">
        <title>Draft genome sequence of Cand. Neptunochlamydia vexilliferae K9.</title>
        <authorList>
            <person name="Schulz F."/>
            <person name="Koestlbacher S."/>
            <person name="Wascher F."/>
            <person name="Pizzetti I."/>
            <person name="Horn M."/>
        </authorList>
    </citation>
    <scope>NUCLEOTIDE SEQUENCE [LARGE SCALE GENOMIC DNA]</scope>
    <source>
        <strain evidence="4 5">K9</strain>
    </source>
</reference>
<sequence length="1126" mass="129562">MHPITCKLYPFRMGIYPNNFKNWEFAKAGASGLAPSRQSPMGKIGAMQRGVKDGDAGSSKNQFLILFGYTFNSSKKSASLYGRGEGEVCFPFAFYYQAVKMKRPDKKDKLSKQKAVEFESKQFEEYYVWLQEHMPDGFFEEIEPDQYMLIAHYLMGFPLLDHYCQIQLKSEAFVLMLDSPDVDMKILKAFNLYGIKNYHTFISDAPPPFPGVKKRLVIAHIHFTSYEKPKPEKVKELLSKEKRHEIFEGLKEIIPEMTQEECEKLISAMDPLFIRSLSTERLILALHMFFRARTRDYCQYEVRYHEDWKYGKQKGDIPSMQIVLAWRNTPKHRFLFRLAKMIFRHNLKITRVTASYVEPYSKNSILIMSLGLHGIKGKAAWEETDTQDFLQELATLKYFQEGDDIEKVFVEPGLLRGNIGNLLRSAASFVHQTLVHADLNLYTLSNVIEGLCRHPELTTVICKAFELKFHPKSSNLDAYMKEREKTLMLIDHLDTGNELYDTRRKNILKQAMYFVEYTLKNNFYRNNKSALCFRLDPRYLNYVPFNRREKFPELPHGIFFTRGMHFIGFHIRFKDLSRGGLRTVFPQRYEQMIAERNNVFLECYNLSYTQQKKNKDIPEGGAKGIIFLEPYDQLLTEAQIYKKELKGANLEEGEIEEIIRQFKKEQKVEYLYQTQRAFIHSLLTIVNCMDDGTLKAKDVKDYWGKPEYIYLGPDENMHNVMIEWIAGYSKLCGYKPGIAFISSKPTAGINHKEYGVTSLGVNVYMEEVLHYLGIDPHKDPFTVKISGGPDGDVAGNQILNLYTKYPMTARLLAITDVSGTIFDPKGLDLSILTDLFHQTKPLAAYPPKRLNDGGFLLDLQTKKEETAISQKTLCWRKEGNKLREDWLSGSDMNHLFRHNLHQIETDIFIPAGGRPRTLNEYNYQDFLCKGKPTSRAIVEGANLYLTPEARIELEKLGVIIIKDSSANKGGVICSSLEILAGLTMSEEEFLKHKTELMPQILKIIEDKAHEEGQLLLKSRDDTGEFLTDLSDKASEKINAYTYQLLDYLEGVALSSQPDDPLVQALLNFCPPLIAEKYRDRVVGNIPEIHKKAIIASFLASRLVYKKGLSWSPSIVDVLPLISSDLN</sequence>
<feature type="domain" description="Glutamate/phenylalanine/leucine/valine/L-tryptophan dehydrogenase C-terminal" evidence="3">
    <location>
        <begin position="748"/>
        <end position="1023"/>
    </location>
</feature>
<dbReference type="InterPro" id="IPR036291">
    <property type="entry name" value="NAD(P)-bd_dom_sf"/>
</dbReference>
<dbReference type="InterPro" id="IPR006096">
    <property type="entry name" value="Glu/Leu/Phe/Val/Trp_DH_C"/>
</dbReference>
<accession>A0ABS0AXS1</accession>
<dbReference type="SUPFAM" id="SSF51735">
    <property type="entry name" value="NAD(P)-binding Rossmann-fold domains"/>
    <property type="match status" value="1"/>
</dbReference>
<dbReference type="SUPFAM" id="SSF53223">
    <property type="entry name" value="Aminoacid dehydrogenase-like, N-terminal domain"/>
    <property type="match status" value="1"/>
</dbReference>
<keyword evidence="2" id="KW-0560">Oxidoreductase</keyword>
<dbReference type="Proteomes" id="UP001194714">
    <property type="component" value="Unassembled WGS sequence"/>
</dbReference>
<dbReference type="Pfam" id="PF00208">
    <property type="entry name" value="ELFV_dehydrog"/>
    <property type="match status" value="1"/>
</dbReference>
<gene>
    <name evidence="4" type="ORF">NEPTK9_000431</name>
</gene>
<dbReference type="PANTHER" id="PTHR11606:SF39">
    <property type="entry name" value="GLUTAMATE_PHENYLALANINE_LEUCINE_VALINE_L-TRYPTOPHAN DEHYDROGENASE C-TERMINAL DOMAIN-CONTAINING PROTEIN"/>
    <property type="match status" value="1"/>
</dbReference>
<evidence type="ECO:0000313" key="5">
    <source>
        <dbReference type="Proteomes" id="UP001194714"/>
    </source>
</evidence>
<dbReference type="EMBL" id="JAAEJV010000006">
    <property type="protein sequence ID" value="MBF5058931.1"/>
    <property type="molecule type" value="Genomic_DNA"/>
</dbReference>
<comment type="caution">
    <text evidence="4">The sequence shown here is derived from an EMBL/GenBank/DDBJ whole genome shotgun (WGS) entry which is preliminary data.</text>
</comment>
<evidence type="ECO:0000256" key="2">
    <source>
        <dbReference type="ARBA" id="ARBA00023002"/>
    </source>
</evidence>
<keyword evidence="5" id="KW-1185">Reference proteome</keyword>
<dbReference type="PANTHER" id="PTHR11606">
    <property type="entry name" value="GLUTAMATE DEHYDROGENASE"/>
    <property type="match status" value="1"/>
</dbReference>
<evidence type="ECO:0000256" key="1">
    <source>
        <dbReference type="ARBA" id="ARBA00006382"/>
    </source>
</evidence>
<organism evidence="4 5">
    <name type="scientific">Candidatus Neptunichlamydia vexilliferae</name>
    <dbReference type="NCBI Taxonomy" id="1651774"/>
    <lineage>
        <taxon>Bacteria</taxon>
        <taxon>Pseudomonadati</taxon>
        <taxon>Chlamydiota</taxon>
        <taxon>Chlamydiia</taxon>
        <taxon>Parachlamydiales</taxon>
        <taxon>Simkaniaceae</taxon>
        <taxon>Candidatus Neptunichlamydia</taxon>
    </lineage>
</organism>
<evidence type="ECO:0000313" key="4">
    <source>
        <dbReference type="EMBL" id="MBF5058931.1"/>
    </source>
</evidence>
<dbReference type="InterPro" id="IPR046346">
    <property type="entry name" value="Aminoacid_DH-like_N_sf"/>
</dbReference>
<evidence type="ECO:0000259" key="3">
    <source>
        <dbReference type="SMART" id="SM00839"/>
    </source>
</evidence>
<name>A0ABS0AXS1_9BACT</name>
<comment type="similarity">
    <text evidence="1">Belongs to the Glu/Leu/Phe/Val dehydrogenases family.</text>
</comment>
<dbReference type="SMART" id="SM00839">
    <property type="entry name" value="ELFV_dehydrog"/>
    <property type="match status" value="1"/>
</dbReference>
<dbReference type="Gene3D" id="3.40.50.720">
    <property type="entry name" value="NAD(P)-binding Rossmann-like Domain"/>
    <property type="match status" value="1"/>
</dbReference>